<dbReference type="InterPro" id="IPR050197">
    <property type="entry name" value="Aldolase_class_II_sugar_metab"/>
</dbReference>
<comment type="similarity">
    <text evidence="2">Belongs to the aldolase class II family. AraD/FucA subfamily.</text>
</comment>
<dbReference type="NCBIfam" id="NF006000">
    <property type="entry name" value="PRK08130.1"/>
    <property type="match status" value="1"/>
</dbReference>
<dbReference type="GO" id="GO:0005829">
    <property type="term" value="C:cytosol"/>
    <property type="evidence" value="ECO:0007669"/>
    <property type="project" value="TreeGrafter"/>
</dbReference>
<dbReference type="EMBL" id="WTUW01000009">
    <property type="protein sequence ID" value="MZR32322.1"/>
    <property type="molecule type" value="Genomic_DNA"/>
</dbReference>
<evidence type="ECO:0000256" key="9">
    <source>
        <dbReference type="ARBA" id="ARBA00044803"/>
    </source>
</evidence>
<dbReference type="InterPro" id="IPR001303">
    <property type="entry name" value="Aldolase_II/adducin_N"/>
</dbReference>
<dbReference type="SMART" id="SM01007">
    <property type="entry name" value="Aldolase_II"/>
    <property type="match status" value="1"/>
</dbReference>
<comment type="function">
    <text evidence="7">Catalyzes the decarboxylation of 3-oxo-tetronate 4-phosphate to dihydroxyacetone phosphate (DHAP) and CO(2).</text>
</comment>
<evidence type="ECO:0000256" key="7">
    <source>
        <dbReference type="ARBA" id="ARBA00044745"/>
    </source>
</evidence>
<gene>
    <name evidence="13" type="ORF">GQE98_16910</name>
</gene>
<evidence type="ECO:0000256" key="11">
    <source>
        <dbReference type="ARBA" id="ARBA00048603"/>
    </source>
</evidence>
<accession>A0A6L8WD69</accession>
<dbReference type="SUPFAM" id="SSF53639">
    <property type="entry name" value="AraD/HMP-PK domain-like"/>
    <property type="match status" value="1"/>
</dbReference>
<dbReference type="Pfam" id="PF00596">
    <property type="entry name" value="Aldolase_II"/>
    <property type="match status" value="1"/>
</dbReference>
<dbReference type="PANTHER" id="PTHR22789">
    <property type="entry name" value="FUCULOSE PHOSPHATE ALDOLASE"/>
    <property type="match status" value="1"/>
</dbReference>
<evidence type="ECO:0000313" key="13">
    <source>
        <dbReference type="EMBL" id="MZR32322.1"/>
    </source>
</evidence>
<dbReference type="Proteomes" id="UP000476030">
    <property type="component" value="Unassembled WGS sequence"/>
</dbReference>
<comment type="catalytic activity">
    <reaction evidence="10">
        <text>3-dehydro-4-O-phospho-D-erythronate + H(+) = dihydroxyacetone phosphate + CO2</text>
        <dbReference type="Rhea" id="RHEA:52416"/>
        <dbReference type="ChEBI" id="CHEBI:15378"/>
        <dbReference type="ChEBI" id="CHEBI:16526"/>
        <dbReference type="ChEBI" id="CHEBI:57642"/>
        <dbReference type="ChEBI" id="CHEBI:136593"/>
        <dbReference type="EC" id="4.1.1.104"/>
    </reaction>
</comment>
<sequence length="217" mass="23270">MSEITQLREQICLFAKSIYDRGLTGSASGNISARLSDGRILVTPTGSSFGRLDPARLTLLDTNFNFISGDPPTKEEALHSAFYETRSASTGAVVHLHSSHSVALSVLPDTDPDNVLPPITAYGIMKLGKVKLLPYFMPGDPAMGDAVRGLAGKRSAVLLAHHGPVVAGKDLEAAVYAMEELEETAKLTLLTRGLNPTLLAPAQIQELVTKFNVEWDD</sequence>
<dbReference type="Gene3D" id="3.40.225.10">
    <property type="entry name" value="Class II aldolase/adducin N-terminal domain"/>
    <property type="match status" value="1"/>
</dbReference>
<evidence type="ECO:0000256" key="1">
    <source>
        <dbReference type="ARBA" id="ARBA00001947"/>
    </source>
</evidence>
<evidence type="ECO:0000256" key="3">
    <source>
        <dbReference type="ARBA" id="ARBA00022723"/>
    </source>
</evidence>
<evidence type="ECO:0000256" key="8">
    <source>
        <dbReference type="ARBA" id="ARBA00044772"/>
    </source>
</evidence>
<comment type="caution">
    <text evidence="13">The sequence shown here is derived from an EMBL/GenBank/DDBJ whole genome shotgun (WGS) entry which is preliminary data.</text>
</comment>
<protein>
    <recommendedName>
        <fullName evidence="9">3-oxo-tetronate 4-phosphate decarboxylase</fullName>
        <ecNumber evidence="8">4.1.1.104</ecNumber>
    </recommendedName>
</protein>
<evidence type="ECO:0000256" key="2">
    <source>
        <dbReference type="ARBA" id="ARBA00010037"/>
    </source>
</evidence>
<evidence type="ECO:0000256" key="10">
    <source>
        <dbReference type="ARBA" id="ARBA00047520"/>
    </source>
</evidence>
<evidence type="ECO:0000256" key="4">
    <source>
        <dbReference type="ARBA" id="ARBA00022833"/>
    </source>
</evidence>
<keyword evidence="14" id="KW-1185">Reference proteome</keyword>
<dbReference type="AlphaFoldDB" id="A0A6L8WD69"/>
<comment type="catalytic activity">
    <reaction evidence="11">
        <text>3-dehydro-4-O-phospho-L-erythronate + H(+) = dihydroxyacetone phosphate + CO2</text>
        <dbReference type="Rhea" id="RHEA:52404"/>
        <dbReference type="ChEBI" id="CHEBI:15378"/>
        <dbReference type="ChEBI" id="CHEBI:16526"/>
        <dbReference type="ChEBI" id="CHEBI:57642"/>
        <dbReference type="ChEBI" id="CHEBI:136592"/>
        <dbReference type="EC" id="4.1.1.104"/>
    </reaction>
</comment>
<evidence type="ECO:0000256" key="6">
    <source>
        <dbReference type="ARBA" id="ARBA00023277"/>
    </source>
</evidence>
<comment type="cofactor">
    <cofactor evidence="1">
        <name>Zn(2+)</name>
        <dbReference type="ChEBI" id="CHEBI:29105"/>
    </cofactor>
</comment>
<keyword evidence="6" id="KW-0119">Carbohydrate metabolism</keyword>
<proteinExistence type="inferred from homology"/>
<dbReference type="PANTHER" id="PTHR22789:SF0">
    <property type="entry name" value="3-OXO-TETRONATE 4-PHOSPHATE DECARBOXYLASE-RELATED"/>
    <property type="match status" value="1"/>
</dbReference>
<evidence type="ECO:0000313" key="14">
    <source>
        <dbReference type="Proteomes" id="UP000476030"/>
    </source>
</evidence>
<dbReference type="EC" id="4.1.1.104" evidence="8"/>
<reference evidence="13 14" key="1">
    <citation type="submission" date="2019-12" db="EMBL/GenBank/DDBJ databases">
        <title>Snethiella sp. nov. sp. isolated from sea sand.</title>
        <authorList>
            <person name="Kim J."/>
            <person name="Jeong S.E."/>
            <person name="Jung H.S."/>
            <person name="Jeon C.O."/>
        </authorList>
    </citation>
    <scope>NUCLEOTIDE SEQUENCE [LARGE SCALE GENOMIC DNA]</scope>
    <source>
        <strain evidence="13 14">DP05</strain>
    </source>
</reference>
<dbReference type="NCBIfam" id="NF043034">
    <property type="entry name" value="OxoTetrPhDc"/>
    <property type="match status" value="1"/>
</dbReference>
<organism evidence="13 14">
    <name type="scientific">Sneathiella litorea</name>
    <dbReference type="NCBI Taxonomy" id="2606216"/>
    <lineage>
        <taxon>Bacteria</taxon>
        <taxon>Pseudomonadati</taxon>
        <taxon>Pseudomonadota</taxon>
        <taxon>Alphaproteobacteria</taxon>
        <taxon>Sneathiellales</taxon>
        <taxon>Sneathiellaceae</taxon>
        <taxon>Sneathiella</taxon>
    </lineage>
</organism>
<dbReference type="RefSeq" id="WP_161316954.1">
    <property type="nucleotide sequence ID" value="NZ_WTUW01000009.1"/>
</dbReference>
<dbReference type="GO" id="GO:0046872">
    <property type="term" value="F:metal ion binding"/>
    <property type="evidence" value="ECO:0007669"/>
    <property type="project" value="UniProtKB-KW"/>
</dbReference>
<feature type="domain" description="Class II aldolase/adducin N-terminal" evidence="12">
    <location>
        <begin position="9"/>
        <end position="189"/>
    </location>
</feature>
<evidence type="ECO:0000256" key="5">
    <source>
        <dbReference type="ARBA" id="ARBA00023239"/>
    </source>
</evidence>
<dbReference type="InterPro" id="IPR036409">
    <property type="entry name" value="Aldolase_II/adducin_N_sf"/>
</dbReference>
<dbReference type="GO" id="GO:0016832">
    <property type="term" value="F:aldehyde-lyase activity"/>
    <property type="evidence" value="ECO:0007669"/>
    <property type="project" value="InterPro"/>
</dbReference>
<name>A0A6L8WD69_9PROT</name>
<keyword evidence="3" id="KW-0479">Metal-binding</keyword>
<evidence type="ECO:0000259" key="12">
    <source>
        <dbReference type="SMART" id="SM01007"/>
    </source>
</evidence>
<keyword evidence="5" id="KW-0456">Lyase</keyword>
<dbReference type="GO" id="GO:0019323">
    <property type="term" value="P:pentose catabolic process"/>
    <property type="evidence" value="ECO:0007669"/>
    <property type="project" value="InterPro"/>
</dbReference>
<keyword evidence="4" id="KW-0862">Zinc</keyword>
<dbReference type="InterPro" id="IPR050013">
    <property type="entry name" value="OtnC"/>
</dbReference>